<evidence type="ECO:0000313" key="4">
    <source>
        <dbReference type="Proteomes" id="UP000831607"/>
    </source>
</evidence>
<evidence type="ECO:0000313" key="3">
    <source>
        <dbReference type="EMBL" id="UOD51436.1"/>
    </source>
</evidence>
<evidence type="ECO:0000256" key="1">
    <source>
        <dbReference type="SAM" id="Coils"/>
    </source>
</evidence>
<gene>
    <name evidence="3" type="ORF">DHf2319_06320</name>
</gene>
<keyword evidence="2" id="KW-0812">Transmembrane</keyword>
<dbReference type="Proteomes" id="UP000831607">
    <property type="component" value="Chromosome"/>
</dbReference>
<organism evidence="3 4">
    <name type="scientific">Orrella daihaiensis</name>
    <dbReference type="NCBI Taxonomy" id="2782176"/>
    <lineage>
        <taxon>Bacteria</taxon>
        <taxon>Pseudomonadati</taxon>
        <taxon>Pseudomonadota</taxon>
        <taxon>Betaproteobacteria</taxon>
        <taxon>Burkholderiales</taxon>
        <taxon>Alcaligenaceae</taxon>
        <taxon>Orrella</taxon>
    </lineage>
</organism>
<protein>
    <submittedName>
        <fullName evidence="3">Uncharacterized protein</fullName>
    </submittedName>
</protein>
<sequence length="114" mass="12763">MAKIDGEWVCLECGYKSPAIRNGICPNCVQIKKQLDLQKDLLEATRRSEKAQLEAARKTRAPSTSVSAEEVTQVVGGMVSLTGWLLRLTLKTLKWIVIFLIVMAILIQIKKMFS</sequence>
<feature type="transmembrane region" description="Helical" evidence="2">
    <location>
        <begin position="92"/>
        <end position="109"/>
    </location>
</feature>
<keyword evidence="1" id="KW-0175">Coiled coil</keyword>
<evidence type="ECO:0000256" key="2">
    <source>
        <dbReference type="SAM" id="Phobius"/>
    </source>
</evidence>
<reference evidence="3 4" key="1">
    <citation type="submission" date="2020-11" db="EMBL/GenBank/DDBJ databases">
        <title>Algicoccus daihaiensis sp.nov., isolated from Daihai Lake in Inner Mongolia.</title>
        <authorList>
            <person name="Kai J."/>
        </authorList>
    </citation>
    <scope>NUCLEOTIDE SEQUENCE [LARGE SCALE GENOMIC DNA]</scope>
    <source>
        <strain evidence="4">f23</strain>
    </source>
</reference>
<feature type="coiled-coil region" evidence="1">
    <location>
        <begin position="32"/>
        <end position="59"/>
    </location>
</feature>
<keyword evidence="2" id="KW-1133">Transmembrane helix</keyword>
<keyword evidence="4" id="KW-1185">Reference proteome</keyword>
<dbReference type="RefSeq" id="WP_243479901.1">
    <property type="nucleotide sequence ID" value="NZ_CP063982.1"/>
</dbReference>
<dbReference type="EMBL" id="CP063982">
    <property type="protein sequence ID" value="UOD51436.1"/>
    <property type="molecule type" value="Genomic_DNA"/>
</dbReference>
<name>A0ABY4AM89_9BURK</name>
<accession>A0ABY4AM89</accession>
<proteinExistence type="predicted"/>
<keyword evidence="2" id="KW-0472">Membrane</keyword>